<reference evidence="2" key="1">
    <citation type="submission" date="2023-03" db="EMBL/GenBank/DDBJ databases">
        <authorList>
            <person name="Steffen K."/>
            <person name="Cardenas P."/>
        </authorList>
    </citation>
    <scope>NUCLEOTIDE SEQUENCE</scope>
</reference>
<accession>A0AA35STV7</accession>
<evidence type="ECO:0000313" key="3">
    <source>
        <dbReference type="Proteomes" id="UP001174909"/>
    </source>
</evidence>
<name>A0AA35STV7_GEOBA</name>
<dbReference type="AlphaFoldDB" id="A0AA35STV7"/>
<organism evidence="2 3">
    <name type="scientific">Geodia barretti</name>
    <name type="common">Barrett's horny sponge</name>
    <dbReference type="NCBI Taxonomy" id="519541"/>
    <lineage>
        <taxon>Eukaryota</taxon>
        <taxon>Metazoa</taxon>
        <taxon>Porifera</taxon>
        <taxon>Demospongiae</taxon>
        <taxon>Heteroscleromorpha</taxon>
        <taxon>Tetractinellida</taxon>
        <taxon>Astrophorina</taxon>
        <taxon>Geodiidae</taxon>
        <taxon>Geodia</taxon>
    </lineage>
</organism>
<comment type="caution">
    <text evidence="2">The sequence shown here is derived from an EMBL/GenBank/DDBJ whole genome shotgun (WGS) entry which is preliminary data.</text>
</comment>
<gene>
    <name evidence="2" type="ORF">GBAR_LOCUS19472</name>
</gene>
<dbReference type="EMBL" id="CASHTH010002745">
    <property type="protein sequence ID" value="CAI8034626.1"/>
    <property type="molecule type" value="Genomic_DNA"/>
</dbReference>
<dbReference type="Proteomes" id="UP001174909">
    <property type="component" value="Unassembled WGS sequence"/>
</dbReference>
<proteinExistence type="predicted"/>
<feature type="compositionally biased region" description="Low complexity" evidence="1">
    <location>
        <begin position="10"/>
        <end position="24"/>
    </location>
</feature>
<sequence>MMMASNFPLEEYSSEYSSSSSSSESDQDEEDLVTQWRRTYPGATNSYIVPPMRLEPARPMSLLPPVAYASDSGLSSRFGGLEIVQKDRAVDTVRKDGQVEVFGRADMSGKDFARDLFCKAYKKYNSQIKALVSTYQFLDPAQSRQFVKGDKFDLDGSGMVLVQGAVINGLACWEEFIVEILKEGFMTFVEVGSGRPPTLHSLKKSLPSCDVILRKELRTSCQLKPADEKMFSIMWGINAPPEFASRVSPWAEYFESYCQSTITGAQLIPVFSPGAANSIDSLFSRLFQVTAEGSSLSENILNIGRFRYKLQLKPRRRNRAAYPLRDGSQKYLPGVLLRPSLHFRTRAQPEDNHRGVERFPQKRSRV</sequence>
<keyword evidence="3" id="KW-1185">Reference proteome</keyword>
<protein>
    <submittedName>
        <fullName evidence="2">Uncharacterized protein</fullName>
    </submittedName>
</protein>
<feature type="compositionally biased region" description="Basic and acidic residues" evidence="1">
    <location>
        <begin position="347"/>
        <end position="360"/>
    </location>
</feature>
<feature type="region of interest" description="Disordered" evidence="1">
    <location>
        <begin position="1"/>
        <end position="32"/>
    </location>
</feature>
<feature type="region of interest" description="Disordered" evidence="1">
    <location>
        <begin position="347"/>
        <end position="366"/>
    </location>
</feature>
<evidence type="ECO:0000256" key="1">
    <source>
        <dbReference type="SAM" id="MobiDB-lite"/>
    </source>
</evidence>
<evidence type="ECO:0000313" key="2">
    <source>
        <dbReference type="EMBL" id="CAI8034626.1"/>
    </source>
</evidence>